<feature type="chain" id="PRO_5046689734" description="Lipoprotein" evidence="1">
    <location>
        <begin position="25"/>
        <end position="183"/>
    </location>
</feature>
<dbReference type="EMBL" id="BAABXL010000001">
    <property type="protein sequence ID" value="GAA6267649.1"/>
    <property type="molecule type" value="Genomic_DNA"/>
</dbReference>
<dbReference type="RefSeq" id="WP_176254177.1">
    <property type="nucleotide sequence ID" value="NZ_BAABXL010000001.1"/>
</dbReference>
<keyword evidence="3" id="KW-1185">Reference proteome</keyword>
<reference evidence="2 3" key="1">
    <citation type="submission" date="2024-04" db="EMBL/GenBank/DDBJ databases">
        <title>Defined microbial consortia suppress multidrug-resistant proinflammatory Enterobacteriaceae via ecological control.</title>
        <authorList>
            <person name="Furuichi M."/>
            <person name="Kawaguchi T."/>
            <person name="Pust M."/>
            <person name="Yasuma K."/>
            <person name="Plichta D."/>
            <person name="Hasegawa N."/>
            <person name="Ohya T."/>
            <person name="Bhattarai S."/>
            <person name="Sasajima S."/>
            <person name="Aoto Y."/>
            <person name="Tuganbaev T."/>
            <person name="Yaginuma M."/>
            <person name="Ueda M."/>
            <person name="Okahashi N."/>
            <person name="Amafuji K."/>
            <person name="Kiridooshi Y."/>
            <person name="Sugita K."/>
            <person name="Strazar M."/>
            <person name="Skelly A."/>
            <person name="Suda W."/>
            <person name="Hattori M."/>
            <person name="Nakamoto N."/>
            <person name="Caballero S."/>
            <person name="Norman J."/>
            <person name="Olle B."/>
            <person name="Tanoue T."/>
            <person name="Arita M."/>
            <person name="Bucci V."/>
            <person name="Atarashi K."/>
            <person name="Xavier R."/>
            <person name="Honda K."/>
        </authorList>
    </citation>
    <scope>NUCLEOTIDE SEQUENCE [LARGE SCALE GENOMIC DNA]</scope>
    <source>
        <strain evidence="3">f13</strain>
    </source>
</reference>
<evidence type="ECO:0000313" key="2">
    <source>
        <dbReference type="EMBL" id="GAA6267649.1"/>
    </source>
</evidence>
<accession>A0ABQ0AUE7</accession>
<keyword evidence="1" id="KW-0732">Signal</keyword>
<sequence>MFNWKKMSLVLLAAVSLLSGCTKSNIVSPEGGTRAEDGQPDTEINEDIKIDWTEVREDLRDQYLEPYGPFADYVMDLDVRYDDSTGVLTVLLPVSHQTTADVAVAYAQDVLATIGTSVSTQNFYYTAPEENSDGYTTSYGSFFDEHDALVQVFPYDQEGDTSAYIINDTLKAGDRRALEPVKQ</sequence>
<evidence type="ECO:0000256" key="1">
    <source>
        <dbReference type="SAM" id="SignalP"/>
    </source>
</evidence>
<protein>
    <recommendedName>
        <fullName evidence="4">Lipoprotein</fullName>
    </recommendedName>
</protein>
<gene>
    <name evidence="2" type="ORF">F130042H8_07090</name>
</gene>
<feature type="signal peptide" evidence="1">
    <location>
        <begin position="1"/>
        <end position="24"/>
    </location>
</feature>
<proteinExistence type="predicted"/>
<evidence type="ECO:0000313" key="3">
    <source>
        <dbReference type="Proteomes" id="UP001600894"/>
    </source>
</evidence>
<name>A0ABQ0AUE7_9FIRM</name>
<comment type="caution">
    <text evidence="2">The sequence shown here is derived from an EMBL/GenBank/DDBJ whole genome shotgun (WGS) entry which is preliminary data.</text>
</comment>
<dbReference type="PROSITE" id="PS51257">
    <property type="entry name" value="PROKAR_LIPOPROTEIN"/>
    <property type="match status" value="1"/>
</dbReference>
<dbReference type="Proteomes" id="UP001600894">
    <property type="component" value="Unassembled WGS sequence"/>
</dbReference>
<organism evidence="2 3">
    <name type="scientific">Enterocloster alcoholdehydrogenati</name>
    <dbReference type="NCBI Taxonomy" id="2547410"/>
    <lineage>
        <taxon>Bacteria</taxon>
        <taxon>Bacillati</taxon>
        <taxon>Bacillota</taxon>
        <taxon>Clostridia</taxon>
        <taxon>Lachnospirales</taxon>
        <taxon>Lachnospiraceae</taxon>
        <taxon>Enterocloster</taxon>
    </lineage>
</organism>
<evidence type="ECO:0008006" key="4">
    <source>
        <dbReference type="Google" id="ProtNLM"/>
    </source>
</evidence>